<evidence type="ECO:0000259" key="1">
    <source>
        <dbReference type="SMART" id="SM00903"/>
    </source>
</evidence>
<organism evidence="2 3">
    <name type="scientific">Sedimentimonas flavescens</name>
    <dbReference type="NCBI Taxonomy" id="2851012"/>
    <lineage>
        <taxon>Bacteria</taxon>
        <taxon>Pseudomonadati</taxon>
        <taxon>Pseudomonadota</taxon>
        <taxon>Alphaproteobacteria</taxon>
        <taxon>Rhodobacterales</taxon>
        <taxon>Rhodobacter group</taxon>
        <taxon>Sedimentimonas</taxon>
    </lineage>
</organism>
<keyword evidence="3" id="KW-1185">Reference proteome</keyword>
<dbReference type="Pfam" id="PF01613">
    <property type="entry name" value="Flavin_Reduct"/>
    <property type="match status" value="1"/>
</dbReference>
<dbReference type="PANTHER" id="PTHR43812:SF2">
    <property type="entry name" value="FLAVIN REDUCTASE LIKE DOMAIN-CONTAINING PROTEIN"/>
    <property type="match status" value="1"/>
</dbReference>
<protein>
    <submittedName>
        <fullName evidence="2">Flavin reductase family protein</fullName>
    </submittedName>
</protein>
<dbReference type="RefSeq" id="WP_218628746.1">
    <property type="nucleotide sequence ID" value="NZ_JAHVAI010000001.1"/>
</dbReference>
<dbReference type="SMART" id="SM00903">
    <property type="entry name" value="Flavin_Reduct"/>
    <property type="match status" value="1"/>
</dbReference>
<reference evidence="2 3" key="1">
    <citation type="submission" date="2022-10" db="EMBL/GenBank/DDBJ databases">
        <title>Sinirhodobacter sp. nov., isolated from ocean surface sediments.</title>
        <authorList>
            <person name="He W."/>
            <person name="Wang L."/>
            <person name="Zhang D.-F."/>
        </authorList>
    </citation>
    <scope>NUCLEOTIDE SEQUENCE [LARGE SCALE GENOMIC DNA]</scope>
    <source>
        <strain evidence="2 3">WL0115</strain>
    </source>
</reference>
<gene>
    <name evidence="2" type="ORF">OE699_00865</name>
</gene>
<dbReference type="EMBL" id="JAOWKW010000001">
    <property type="protein sequence ID" value="MCV2877389.1"/>
    <property type="molecule type" value="Genomic_DNA"/>
</dbReference>
<proteinExistence type="predicted"/>
<dbReference type="PANTHER" id="PTHR43812">
    <property type="entry name" value="BLR2425 PROTEIN"/>
    <property type="match status" value="1"/>
</dbReference>
<dbReference type="Proteomes" id="UP001526166">
    <property type="component" value="Unassembled WGS sequence"/>
</dbReference>
<feature type="domain" description="Flavin reductase like" evidence="1">
    <location>
        <begin position="18"/>
        <end position="172"/>
    </location>
</feature>
<dbReference type="InterPro" id="IPR002563">
    <property type="entry name" value="Flavin_Rdtase-like_dom"/>
</dbReference>
<evidence type="ECO:0000313" key="2">
    <source>
        <dbReference type="EMBL" id="MCV2877389.1"/>
    </source>
</evidence>
<name>A0ABT2ZV39_9RHOB</name>
<accession>A0ABT2ZV39</accession>
<comment type="caution">
    <text evidence="2">The sequence shown here is derived from an EMBL/GenBank/DDBJ whole genome shotgun (WGS) entry which is preliminary data.</text>
</comment>
<sequence length="199" mass="21793">MFYRPSEGHGLPHNPWNAIVAPRPIAWISTRGTMGDNLAPYSFFNAVAYTPPQLVFASTSAKADREGTKDTTAQIRETGVFCVNIVSHDLIEAMNATSAPLPAGADEFEHARVAKAECETIPCPRAAEAPASLECRLVQIIPLLGKANYLIHGEVIGIHIRPDCLQDGRFSPPDRLARLGYRDYCSVTETFELARPEDT</sequence>
<evidence type="ECO:0000313" key="3">
    <source>
        <dbReference type="Proteomes" id="UP001526166"/>
    </source>
</evidence>